<evidence type="ECO:0000313" key="2">
    <source>
        <dbReference type="Proteomes" id="UP000663873"/>
    </source>
</evidence>
<dbReference type="AlphaFoldDB" id="A0A821GH14"/>
<sequence length="60" mass="6320">AIGTVEDVSVESISAESIAIGAVEDVSVESISVESIAINVVEASILKNRIHPLILEDFLK</sequence>
<organism evidence="1 2">
    <name type="scientific">Rotaria socialis</name>
    <dbReference type="NCBI Taxonomy" id="392032"/>
    <lineage>
        <taxon>Eukaryota</taxon>
        <taxon>Metazoa</taxon>
        <taxon>Spiralia</taxon>
        <taxon>Gnathifera</taxon>
        <taxon>Rotifera</taxon>
        <taxon>Eurotatoria</taxon>
        <taxon>Bdelloidea</taxon>
        <taxon>Philodinida</taxon>
        <taxon>Philodinidae</taxon>
        <taxon>Rotaria</taxon>
    </lineage>
</organism>
<proteinExistence type="predicted"/>
<feature type="non-terminal residue" evidence="1">
    <location>
        <position position="1"/>
    </location>
</feature>
<name>A0A821GH14_9BILA</name>
<reference evidence="1" key="1">
    <citation type="submission" date="2021-02" db="EMBL/GenBank/DDBJ databases">
        <authorList>
            <person name="Nowell W R."/>
        </authorList>
    </citation>
    <scope>NUCLEOTIDE SEQUENCE</scope>
</reference>
<keyword evidence="2" id="KW-1185">Reference proteome</keyword>
<evidence type="ECO:0000313" key="1">
    <source>
        <dbReference type="EMBL" id="CAF4667978.1"/>
    </source>
</evidence>
<protein>
    <submittedName>
        <fullName evidence="1">Uncharacterized protein</fullName>
    </submittedName>
</protein>
<dbReference type="Proteomes" id="UP000663873">
    <property type="component" value="Unassembled WGS sequence"/>
</dbReference>
<dbReference type="EMBL" id="CAJOBP010031483">
    <property type="protein sequence ID" value="CAF4667978.1"/>
    <property type="molecule type" value="Genomic_DNA"/>
</dbReference>
<accession>A0A821GH14</accession>
<gene>
    <name evidence="1" type="ORF">UJA718_LOCUS34599</name>
</gene>
<comment type="caution">
    <text evidence="1">The sequence shown here is derived from an EMBL/GenBank/DDBJ whole genome shotgun (WGS) entry which is preliminary data.</text>
</comment>